<dbReference type="PANTHER" id="PTHR46264:SF4">
    <property type="entry name" value="TYROSINE--TRNA LIGASE, CYTOPLASMIC"/>
    <property type="match status" value="1"/>
</dbReference>
<dbReference type="PANTHER" id="PTHR46264">
    <property type="entry name" value="TYROSINE-TRNA LIGASE"/>
    <property type="match status" value="1"/>
</dbReference>
<evidence type="ECO:0000256" key="10">
    <source>
        <dbReference type="SAM" id="MobiDB-lite"/>
    </source>
</evidence>
<evidence type="ECO:0000256" key="5">
    <source>
        <dbReference type="ARBA" id="ARBA00022917"/>
    </source>
</evidence>
<dbReference type="NCBIfam" id="TIGR00234">
    <property type="entry name" value="tyrS"/>
    <property type="match status" value="1"/>
</dbReference>
<comment type="similarity">
    <text evidence="9">Belongs to the class-I aminoacyl-tRNA synthetase family.</text>
</comment>
<evidence type="ECO:0000256" key="1">
    <source>
        <dbReference type="ARBA" id="ARBA00013160"/>
    </source>
</evidence>
<evidence type="ECO:0000313" key="12">
    <source>
        <dbReference type="Proteomes" id="UP001583172"/>
    </source>
</evidence>
<keyword evidence="5 9" id="KW-0648">Protein biosynthesis</keyword>
<dbReference type="SUPFAM" id="SSF52374">
    <property type="entry name" value="Nucleotidylyl transferase"/>
    <property type="match status" value="1"/>
</dbReference>
<dbReference type="InterPro" id="IPR023617">
    <property type="entry name" value="Tyr-tRNA-ligase_arc/euk-type"/>
</dbReference>
<dbReference type="NCBIfam" id="NF006330">
    <property type="entry name" value="PRK08560.1"/>
    <property type="match status" value="1"/>
</dbReference>
<evidence type="ECO:0000313" key="11">
    <source>
        <dbReference type="EMBL" id="KAL1840624.1"/>
    </source>
</evidence>
<evidence type="ECO:0000256" key="9">
    <source>
        <dbReference type="RuleBase" id="RU361234"/>
    </source>
</evidence>
<keyword evidence="3 9" id="KW-0547">Nucleotide-binding</keyword>
<dbReference type="Gene3D" id="1.10.240.10">
    <property type="entry name" value="Tyrosyl-Transfer RNA Synthetase"/>
    <property type="match status" value="1"/>
</dbReference>
<dbReference type="Pfam" id="PF00579">
    <property type="entry name" value="tRNA-synt_1b"/>
    <property type="match status" value="1"/>
</dbReference>
<keyword evidence="2 9" id="KW-0436">Ligase</keyword>
<evidence type="ECO:0000256" key="6">
    <source>
        <dbReference type="ARBA" id="ARBA00023146"/>
    </source>
</evidence>
<organism evidence="11 12">
    <name type="scientific">Humicola insolens</name>
    <name type="common">Soft-rot fungus</name>
    <dbReference type="NCBI Taxonomy" id="85995"/>
    <lineage>
        <taxon>Eukaryota</taxon>
        <taxon>Fungi</taxon>
        <taxon>Dikarya</taxon>
        <taxon>Ascomycota</taxon>
        <taxon>Pezizomycotina</taxon>
        <taxon>Sordariomycetes</taxon>
        <taxon>Sordariomycetidae</taxon>
        <taxon>Sordariales</taxon>
        <taxon>Chaetomiaceae</taxon>
        <taxon>Mycothermus</taxon>
    </lineage>
</organism>
<sequence length="399" mass="44229">MAVADSDQRFALIKENLAEVLNEEIIKKILDEGKHPKIYWGTATTGRPHCGYFVPAIKIAQFLAAGCDVTILLADIHGFLDNLKAPIELVMHRAEFYRHIITTMLKAVGVPTDKLRVVLGSSYQKSPEYVMDVYKMASLISEHDAKKAGAEVVKQTDNAPLSGLLYPILQVLDEQYLDCDAQFGGMDQRKLFTAAKEWLPKLGYRERAHLLNPMVPGLHGGKMSSSDPDSKIDLLDPPEVVAKKIRKAHAAPQVVEENGLLAFIEFVLLPAARLRGDGEFRVERERDGLEPLVYTGIEKITEDYKNDVLTPQLIKPAITRELNALLAPIQEAFQASKEWQEIADKAYPPPPKKEKKVKNKGTRYPGAAKGQEQQKEAAPAADGAPKEELPVRPNGEALN</sequence>
<keyword evidence="4 9" id="KW-0067">ATP-binding</keyword>
<reference evidence="11 12" key="1">
    <citation type="journal article" date="2024" name="Commun. Biol.">
        <title>Comparative genomic analysis of thermophilic fungi reveals convergent evolutionary adaptations and gene losses.</title>
        <authorList>
            <person name="Steindorff A.S."/>
            <person name="Aguilar-Pontes M.V."/>
            <person name="Robinson A.J."/>
            <person name="Andreopoulos B."/>
            <person name="LaButti K."/>
            <person name="Kuo A."/>
            <person name="Mondo S."/>
            <person name="Riley R."/>
            <person name="Otillar R."/>
            <person name="Haridas S."/>
            <person name="Lipzen A."/>
            <person name="Grimwood J."/>
            <person name="Schmutz J."/>
            <person name="Clum A."/>
            <person name="Reid I.D."/>
            <person name="Moisan M.C."/>
            <person name="Butler G."/>
            <person name="Nguyen T.T.M."/>
            <person name="Dewar K."/>
            <person name="Conant G."/>
            <person name="Drula E."/>
            <person name="Henrissat B."/>
            <person name="Hansel C."/>
            <person name="Singer S."/>
            <person name="Hutchinson M.I."/>
            <person name="de Vries R.P."/>
            <person name="Natvig D.O."/>
            <person name="Powell A.J."/>
            <person name="Tsang A."/>
            <person name="Grigoriev I.V."/>
        </authorList>
    </citation>
    <scope>NUCLEOTIDE SEQUENCE [LARGE SCALE GENOMIC DNA]</scope>
    <source>
        <strain evidence="11 12">CBS 620.91</strain>
    </source>
</reference>
<dbReference type="EMBL" id="JAZGSY010000105">
    <property type="protein sequence ID" value="KAL1840624.1"/>
    <property type="molecule type" value="Genomic_DNA"/>
</dbReference>
<dbReference type="InterPro" id="IPR002307">
    <property type="entry name" value="Tyr-tRNA-ligase"/>
</dbReference>
<protein>
    <recommendedName>
        <fullName evidence="1 9">Tyrosine--tRNA ligase</fullName>
        <ecNumber evidence="1 9">6.1.1.1</ecNumber>
    </recommendedName>
    <alternativeName>
        <fullName evidence="7 9">Tyrosyl-tRNA synthetase</fullName>
    </alternativeName>
</protein>
<feature type="compositionally biased region" description="Low complexity" evidence="10">
    <location>
        <begin position="366"/>
        <end position="381"/>
    </location>
</feature>
<dbReference type="EC" id="6.1.1.1" evidence="1 9"/>
<dbReference type="Gene3D" id="3.40.50.620">
    <property type="entry name" value="HUPs"/>
    <property type="match status" value="1"/>
</dbReference>
<dbReference type="InterPro" id="IPR050489">
    <property type="entry name" value="Tyr-tRNA_synthase"/>
</dbReference>
<dbReference type="InterPro" id="IPR002305">
    <property type="entry name" value="aa-tRNA-synth_Ic"/>
</dbReference>
<comment type="catalytic activity">
    <reaction evidence="8 9">
        <text>tRNA(Tyr) + L-tyrosine + ATP = L-tyrosyl-tRNA(Tyr) + AMP + diphosphate + H(+)</text>
        <dbReference type="Rhea" id="RHEA:10220"/>
        <dbReference type="Rhea" id="RHEA-COMP:9706"/>
        <dbReference type="Rhea" id="RHEA-COMP:9707"/>
        <dbReference type="ChEBI" id="CHEBI:15378"/>
        <dbReference type="ChEBI" id="CHEBI:30616"/>
        <dbReference type="ChEBI" id="CHEBI:33019"/>
        <dbReference type="ChEBI" id="CHEBI:58315"/>
        <dbReference type="ChEBI" id="CHEBI:78442"/>
        <dbReference type="ChEBI" id="CHEBI:78536"/>
        <dbReference type="ChEBI" id="CHEBI:456215"/>
        <dbReference type="EC" id="6.1.1.1"/>
    </reaction>
</comment>
<evidence type="ECO:0000256" key="7">
    <source>
        <dbReference type="ARBA" id="ARBA00033323"/>
    </source>
</evidence>
<feature type="region of interest" description="Disordered" evidence="10">
    <location>
        <begin position="341"/>
        <end position="399"/>
    </location>
</feature>
<evidence type="ECO:0000256" key="2">
    <source>
        <dbReference type="ARBA" id="ARBA00022598"/>
    </source>
</evidence>
<dbReference type="PRINTS" id="PR01040">
    <property type="entry name" value="TRNASYNTHTYR"/>
</dbReference>
<gene>
    <name evidence="11" type="ORF">VTJ49DRAFT_275</name>
</gene>
<evidence type="ECO:0000256" key="8">
    <source>
        <dbReference type="ARBA" id="ARBA00048248"/>
    </source>
</evidence>
<dbReference type="PIRSF" id="PIRSF006588">
    <property type="entry name" value="TyrRS_arch_euk"/>
    <property type="match status" value="1"/>
</dbReference>
<comment type="caution">
    <text evidence="11">The sequence shown here is derived from an EMBL/GenBank/DDBJ whole genome shotgun (WGS) entry which is preliminary data.</text>
</comment>
<evidence type="ECO:0000256" key="3">
    <source>
        <dbReference type="ARBA" id="ARBA00022741"/>
    </source>
</evidence>
<name>A0ABR3VFH4_HUMIN</name>
<dbReference type="Proteomes" id="UP001583172">
    <property type="component" value="Unassembled WGS sequence"/>
</dbReference>
<accession>A0ABR3VFH4</accession>
<dbReference type="InterPro" id="IPR014729">
    <property type="entry name" value="Rossmann-like_a/b/a_fold"/>
</dbReference>
<proteinExistence type="inferred from homology"/>
<evidence type="ECO:0000256" key="4">
    <source>
        <dbReference type="ARBA" id="ARBA00022840"/>
    </source>
</evidence>
<keyword evidence="12" id="KW-1185">Reference proteome</keyword>
<keyword evidence="6 9" id="KW-0030">Aminoacyl-tRNA synthetase</keyword>